<keyword evidence="2" id="KW-1185">Reference proteome</keyword>
<organism evidence="1 2">
    <name type="scientific">Spiromyces aspiralis</name>
    <dbReference type="NCBI Taxonomy" id="68401"/>
    <lineage>
        <taxon>Eukaryota</taxon>
        <taxon>Fungi</taxon>
        <taxon>Fungi incertae sedis</taxon>
        <taxon>Zoopagomycota</taxon>
        <taxon>Kickxellomycotina</taxon>
        <taxon>Kickxellomycetes</taxon>
        <taxon>Kickxellales</taxon>
        <taxon>Kickxellaceae</taxon>
        <taxon>Spiromyces</taxon>
    </lineage>
</organism>
<evidence type="ECO:0000313" key="2">
    <source>
        <dbReference type="Proteomes" id="UP001145114"/>
    </source>
</evidence>
<gene>
    <name evidence="1" type="ORF">EV182_008239</name>
</gene>
<proteinExistence type="predicted"/>
<protein>
    <submittedName>
        <fullName evidence="1">Uncharacterized protein</fullName>
    </submittedName>
</protein>
<feature type="non-terminal residue" evidence="1">
    <location>
        <position position="100"/>
    </location>
</feature>
<accession>A0ACC1HPX1</accession>
<reference evidence="1" key="1">
    <citation type="submission" date="2022-06" db="EMBL/GenBank/DDBJ databases">
        <title>Phylogenomic reconstructions and comparative analyses of Kickxellomycotina fungi.</title>
        <authorList>
            <person name="Reynolds N.K."/>
            <person name="Stajich J.E."/>
            <person name="Barry K."/>
            <person name="Grigoriev I.V."/>
            <person name="Crous P."/>
            <person name="Smith M.E."/>
        </authorList>
    </citation>
    <scope>NUCLEOTIDE SEQUENCE</scope>
    <source>
        <strain evidence="1">RSA 2271</strain>
    </source>
</reference>
<dbReference type="Proteomes" id="UP001145114">
    <property type="component" value="Unassembled WGS sequence"/>
</dbReference>
<evidence type="ECO:0000313" key="1">
    <source>
        <dbReference type="EMBL" id="KAJ1676414.1"/>
    </source>
</evidence>
<comment type="caution">
    <text evidence="1">The sequence shown here is derived from an EMBL/GenBank/DDBJ whole genome shotgun (WGS) entry which is preliminary data.</text>
</comment>
<dbReference type="EMBL" id="JAMZIH010004145">
    <property type="protein sequence ID" value="KAJ1676414.1"/>
    <property type="molecule type" value="Genomic_DNA"/>
</dbReference>
<name>A0ACC1HPX1_9FUNG</name>
<sequence length="100" mass="10728">MSDAKLDAPPAGALPAEPATPAPVAVDPEATPAQNHKVSVKSADMTDEMRTKVVKVITDAFDANKQEKDIAAQIKRESDRQFGATWHAIVGRNFGSYVTH</sequence>